<keyword evidence="2" id="KW-0732">Signal</keyword>
<dbReference type="AlphaFoldDB" id="A0A6P3Y504"/>
<keyword evidence="3" id="KW-1185">Reference proteome</keyword>
<feature type="compositionally biased region" description="Low complexity" evidence="1">
    <location>
        <begin position="271"/>
        <end position="292"/>
    </location>
</feature>
<feature type="region of interest" description="Disordered" evidence="1">
    <location>
        <begin position="270"/>
        <end position="292"/>
    </location>
</feature>
<protein>
    <submittedName>
        <fullName evidence="4">Prisilkin-39-like</fullName>
    </submittedName>
</protein>
<gene>
    <name evidence="4" type="primary">LOC106749917</name>
</gene>
<dbReference type="OrthoDB" id="7602998at2759"/>
<dbReference type="GeneID" id="106749917"/>
<evidence type="ECO:0000313" key="4">
    <source>
        <dbReference type="RefSeq" id="XP_014485398.1"/>
    </source>
</evidence>
<evidence type="ECO:0000313" key="3">
    <source>
        <dbReference type="Proteomes" id="UP000515204"/>
    </source>
</evidence>
<evidence type="ECO:0000256" key="2">
    <source>
        <dbReference type="SAM" id="SignalP"/>
    </source>
</evidence>
<feature type="chain" id="PRO_5027966403" evidence="2">
    <location>
        <begin position="17"/>
        <end position="427"/>
    </location>
</feature>
<sequence>MLLSAVIICCIVIVNAESSLNSYSLTGDNNGYDYGSTDYNNADYSSTVVANNGYLGSKDSYLNGGNFYNDRDTGYKLSNHVGSHSLINGGNQGNIGSDMASSYSKYPTNDHGSDYSGYSKTYENPDGDSYSLSNHAASNPFKGYSGFTSNVEHGFNAYSGGSVQKDSDFGQYTAGSNSNSQRIPAYSAHNKPTMLENYSEDTADSDVRAQGYHGFSGISSYSESDHIYPPYPPAGEYPFGKQKDGLYSNLKGGNKYNDIHSMSTATRYTRGNAGHSSHNHGASSLYLSSSGPSGHLSKTHGSGVYYSTGKPYKYGYKYSSRYAPNSGITYLTRERDSHYTPYGKGSGKVIIIKDSRPSYANMYSDSPYIGAPGGYRSKSSGFMSAYSSSPNFDRYGGTSSNYDDGSIIPRRFRASGGPMILQKTVYS</sequence>
<evidence type="ECO:0000256" key="1">
    <source>
        <dbReference type="SAM" id="MobiDB-lite"/>
    </source>
</evidence>
<proteinExistence type="predicted"/>
<dbReference type="RefSeq" id="XP_014485398.1">
    <property type="nucleotide sequence ID" value="XM_014629912.1"/>
</dbReference>
<dbReference type="KEGG" id="dqu:106749917"/>
<reference evidence="4" key="1">
    <citation type="submission" date="2025-08" db="UniProtKB">
        <authorList>
            <consortium name="RefSeq"/>
        </authorList>
    </citation>
    <scope>IDENTIFICATION</scope>
</reference>
<accession>A0A6P3Y504</accession>
<feature type="signal peptide" evidence="2">
    <location>
        <begin position="1"/>
        <end position="16"/>
    </location>
</feature>
<name>A0A6P3Y504_DINQU</name>
<organism evidence="3 4">
    <name type="scientific">Dinoponera quadriceps</name>
    <name type="common">South American ant</name>
    <dbReference type="NCBI Taxonomy" id="609295"/>
    <lineage>
        <taxon>Eukaryota</taxon>
        <taxon>Metazoa</taxon>
        <taxon>Ecdysozoa</taxon>
        <taxon>Arthropoda</taxon>
        <taxon>Hexapoda</taxon>
        <taxon>Insecta</taxon>
        <taxon>Pterygota</taxon>
        <taxon>Neoptera</taxon>
        <taxon>Endopterygota</taxon>
        <taxon>Hymenoptera</taxon>
        <taxon>Apocrita</taxon>
        <taxon>Aculeata</taxon>
        <taxon>Formicoidea</taxon>
        <taxon>Formicidae</taxon>
        <taxon>Ponerinae</taxon>
        <taxon>Ponerini</taxon>
        <taxon>Dinoponera</taxon>
    </lineage>
</organism>
<dbReference type="Proteomes" id="UP000515204">
    <property type="component" value="Unplaced"/>
</dbReference>